<dbReference type="STRING" id="37653.A0A0L8GEP3"/>
<dbReference type="PANTHER" id="PTHR45749">
    <property type="match status" value="1"/>
</dbReference>
<organism evidence="1">
    <name type="scientific">Octopus bimaculoides</name>
    <name type="common">California two-spotted octopus</name>
    <dbReference type="NCBI Taxonomy" id="37653"/>
    <lineage>
        <taxon>Eukaryota</taxon>
        <taxon>Metazoa</taxon>
        <taxon>Spiralia</taxon>
        <taxon>Lophotrochozoa</taxon>
        <taxon>Mollusca</taxon>
        <taxon>Cephalopoda</taxon>
        <taxon>Coleoidea</taxon>
        <taxon>Octopodiformes</taxon>
        <taxon>Octopoda</taxon>
        <taxon>Incirrata</taxon>
        <taxon>Octopodidae</taxon>
        <taxon>Octopus</taxon>
    </lineage>
</organism>
<dbReference type="OrthoDB" id="6153491at2759"/>
<gene>
    <name evidence="1" type="ORF">OCBIM_22034947mg</name>
</gene>
<dbReference type="PANTHER" id="PTHR45749:SF23">
    <property type="entry name" value="ZINC FINGER MYM-TYPE PROTEIN 1-LIKE"/>
    <property type="match status" value="1"/>
</dbReference>
<evidence type="ECO:0000313" key="1">
    <source>
        <dbReference type="EMBL" id="KOF75319.1"/>
    </source>
</evidence>
<reference evidence="1" key="1">
    <citation type="submission" date="2015-07" db="EMBL/GenBank/DDBJ databases">
        <title>MeaNS - Measles Nucleotide Surveillance Program.</title>
        <authorList>
            <person name="Tran T."/>
            <person name="Druce J."/>
        </authorList>
    </citation>
    <scope>NUCLEOTIDE SEQUENCE</scope>
    <source>
        <strain evidence="1">UCB-OBI-ISO-001</strain>
        <tissue evidence="1">Gonad</tissue>
    </source>
</reference>
<accession>A0A0L8GEP3</accession>
<proteinExistence type="predicted"/>
<dbReference type="EMBL" id="KQ422223">
    <property type="protein sequence ID" value="KOF75319.1"/>
    <property type="molecule type" value="Genomic_DNA"/>
</dbReference>
<sequence>MEHNRALLSWLTQKLNKNTMDQQLKEQLRKNMQHYFEVLKIVVAVIKFLNEMGLAFRGHEKKWGSTTKNGNVLGVIEFIPEFDLFLHEHLEKCKNEKVNITYLSKSVYEELIEIMGKCETGSVIVDSTLNTTHVDQLVIVVRYCYNGKPCERFLAFLPIEKH</sequence>
<dbReference type="AlphaFoldDB" id="A0A0L8GEP3"/>
<protein>
    <submittedName>
        <fullName evidence="1">Uncharacterized protein</fullName>
    </submittedName>
</protein>
<name>A0A0L8GEP3_OCTBM</name>